<dbReference type="AlphaFoldDB" id="A0A1S3BR94"/>
<reference evidence="3" key="2">
    <citation type="submission" date="2025-05" db="UniProtKB">
        <authorList>
            <consortium name="RefSeq"/>
        </authorList>
    </citation>
    <scope>NUCLEOTIDE SEQUENCE [LARGE SCALE GENOMIC DNA]</scope>
</reference>
<dbReference type="KEGG" id="cmo:103492647"/>
<dbReference type="Pfam" id="PF13621">
    <property type="entry name" value="Cupin_8"/>
    <property type="match status" value="1"/>
</dbReference>
<accession>A0A1S3BR94</accession>
<dbReference type="RefSeq" id="XP_008451320.1">
    <property type="nucleotide sequence ID" value="XM_008453098.2"/>
</dbReference>
<sequence>MDDNLHIQRFHLPPSPSHFESLIESRNVPAILVGCVKDWRALSEWNPYVGGLDNLQECAGSCIVEAMLTRTAPVFYGDLRSHDRVPIPFSTFIQICKQRLLEKSQGNVVSSELNSNRMTGPDLKKDCLPFEDDSKRLYLAQVPILDVINEERAQLEPLRKDIQTPAFLEKKKLASINLWMNSALSRSSTHYDPHHNVLCIVSGRKQVILWPPSATPSLYPMHIYGEASNHSSVSLEKPDYSLYPRAKYSRKSSQTVVLRAGDALFIPEGWFHQVDSDELTIAVNFWWQSHMMSSVSDHMDAYYLRRILRRLMDREMNEVLRVPCSLAEMDETKSHEPDVLGIKGMDQGVQCLSQAFEGGDLKEKELREETFSHELELCSARALHGLMTLVHDHVSVSDQTGALQSSSTNGSADGEESMNFTSLNSLENDQVAISIWNLEPCVLQKVLLTMANNFPRTLEALILHLLSPIGAEVLTRKFDQMDQRNTAEDQKRFYEVFYSSFDDQFAVMDAILNRKESFARQNIVLSTQVAGNSNRSRSNLCGITTKALLTWLSSSIYLVGHQLETALCNCVLSFFVHVFKSVLDKYVGVNLNGPNPGT</sequence>
<evidence type="ECO:0000313" key="4">
    <source>
        <dbReference type="RefSeq" id="XP_008451320.1"/>
    </source>
</evidence>
<dbReference type="SMR" id="A0A1S3BR94"/>
<dbReference type="RefSeq" id="XP_016901079.1">
    <property type="nucleotide sequence ID" value="XM_017045590.1"/>
</dbReference>
<dbReference type="SMART" id="SM00558">
    <property type="entry name" value="JmjC"/>
    <property type="match status" value="1"/>
</dbReference>
<dbReference type="PANTHER" id="PTHR12461">
    <property type="entry name" value="HYPOXIA-INDUCIBLE FACTOR 1 ALPHA INHIBITOR-RELATED"/>
    <property type="match status" value="1"/>
</dbReference>
<dbReference type="Gene3D" id="2.60.120.650">
    <property type="entry name" value="Cupin"/>
    <property type="match status" value="1"/>
</dbReference>
<dbReference type="GeneID" id="103492647"/>
<feature type="domain" description="JmjC" evidence="2">
    <location>
        <begin position="153"/>
        <end position="302"/>
    </location>
</feature>
<comment type="similarity">
    <text evidence="1">Belongs to the JARID1 histone demethylase family.</text>
</comment>
<dbReference type="eggNOG" id="ENOG502QT8Y">
    <property type="taxonomic scope" value="Eukaryota"/>
</dbReference>
<dbReference type="RefSeq" id="XP_050936615.1">
    <property type="nucleotide sequence ID" value="XM_051080658.1"/>
</dbReference>
<dbReference type="InterPro" id="IPR041667">
    <property type="entry name" value="Cupin_8"/>
</dbReference>
<evidence type="ECO:0000313" key="7">
    <source>
        <dbReference type="RefSeq" id="XP_050936615.1"/>
    </source>
</evidence>
<evidence type="ECO:0000259" key="2">
    <source>
        <dbReference type="PROSITE" id="PS51184"/>
    </source>
</evidence>
<dbReference type="OrthoDB" id="415358at2759"/>
<evidence type="ECO:0000313" key="3">
    <source>
        <dbReference type="Proteomes" id="UP001652600"/>
    </source>
</evidence>
<protein>
    <submittedName>
        <fullName evidence="7">Lysine-specific demethylase JMJ31 isoform X1</fullName>
    </submittedName>
    <submittedName>
        <fullName evidence="4 5">Uncharacterized protein LOC103492647 isoform X1</fullName>
    </submittedName>
</protein>
<name>A0A1S3BR94_CUCME</name>
<proteinExistence type="inferred from homology"/>
<dbReference type="PROSITE" id="PS51184">
    <property type="entry name" value="JMJC"/>
    <property type="match status" value="1"/>
</dbReference>
<dbReference type="RefSeq" id="XP_016901080.1">
    <property type="nucleotide sequence ID" value="XM_017045591.1"/>
</dbReference>
<gene>
    <name evidence="4 5 6 7" type="primary">LOC103492647</name>
</gene>
<organism evidence="3 4">
    <name type="scientific">Cucumis melo</name>
    <name type="common">Muskmelon</name>
    <dbReference type="NCBI Taxonomy" id="3656"/>
    <lineage>
        <taxon>Eukaryota</taxon>
        <taxon>Viridiplantae</taxon>
        <taxon>Streptophyta</taxon>
        <taxon>Embryophyta</taxon>
        <taxon>Tracheophyta</taxon>
        <taxon>Spermatophyta</taxon>
        <taxon>Magnoliopsida</taxon>
        <taxon>eudicotyledons</taxon>
        <taxon>Gunneridae</taxon>
        <taxon>Pentapetalae</taxon>
        <taxon>rosids</taxon>
        <taxon>fabids</taxon>
        <taxon>Cucurbitales</taxon>
        <taxon>Cucurbitaceae</taxon>
        <taxon>Benincaseae</taxon>
        <taxon>Cucumis</taxon>
    </lineage>
</organism>
<keyword evidence="3" id="KW-1185">Reference proteome</keyword>
<evidence type="ECO:0000313" key="6">
    <source>
        <dbReference type="RefSeq" id="XP_016901080.1"/>
    </source>
</evidence>
<dbReference type="PANTHER" id="PTHR12461:SF102">
    <property type="entry name" value="LYSINE-SPECIFIC DEMETHYLASE JMJ31"/>
    <property type="match status" value="1"/>
</dbReference>
<reference evidence="4" key="1">
    <citation type="submission" date="2025-04" db="UniProtKB">
        <authorList>
            <consortium name="RefSeq"/>
        </authorList>
    </citation>
    <scope>IDENTIFICATION</scope>
    <source>
        <tissue evidence="7">Stem</tissue>
    </source>
</reference>
<evidence type="ECO:0000313" key="5">
    <source>
        <dbReference type="RefSeq" id="XP_016901079.1"/>
    </source>
</evidence>
<dbReference type="Proteomes" id="UP001652600">
    <property type="component" value="Chromosome 1"/>
</dbReference>
<evidence type="ECO:0000256" key="1">
    <source>
        <dbReference type="ARBA" id="ARBA00006801"/>
    </source>
</evidence>
<dbReference type="InterPro" id="IPR003347">
    <property type="entry name" value="JmjC_dom"/>
</dbReference>
<dbReference type="SUPFAM" id="SSF51197">
    <property type="entry name" value="Clavaminate synthase-like"/>
    <property type="match status" value="1"/>
</dbReference>